<name>A0A4R2HNK3_9ACTN</name>
<dbReference type="PRINTS" id="PR00040">
    <property type="entry name" value="HTHMERR"/>
</dbReference>
<evidence type="ECO:0000256" key="4">
    <source>
        <dbReference type="ARBA" id="ARBA00023163"/>
    </source>
</evidence>
<dbReference type="Proteomes" id="UP000294508">
    <property type="component" value="Unassembled WGS sequence"/>
</dbReference>
<dbReference type="Gene3D" id="1.10.490.50">
    <property type="entry name" value="Antibiotic binding domain of TipA-like multidrug resistance regulators"/>
    <property type="match status" value="1"/>
</dbReference>
<gene>
    <name evidence="6" type="ORF">EV652_104407</name>
</gene>
<dbReference type="Pfam" id="PF07739">
    <property type="entry name" value="TipAS"/>
    <property type="match status" value="1"/>
</dbReference>
<dbReference type="GO" id="GO:0003700">
    <property type="term" value="F:DNA-binding transcription factor activity"/>
    <property type="evidence" value="ECO:0007669"/>
    <property type="project" value="InterPro"/>
</dbReference>
<feature type="domain" description="HTH merR-type" evidence="5">
    <location>
        <begin position="7"/>
        <end position="76"/>
    </location>
</feature>
<proteinExistence type="predicted"/>
<dbReference type="PANTHER" id="PTHR30204:SF90">
    <property type="entry name" value="HTH-TYPE TRANSCRIPTIONAL ACTIVATOR MTA"/>
    <property type="match status" value="1"/>
</dbReference>
<dbReference type="PANTHER" id="PTHR30204">
    <property type="entry name" value="REDOX-CYCLING DRUG-SENSING TRANSCRIPTIONAL ACTIVATOR SOXR"/>
    <property type="match status" value="1"/>
</dbReference>
<accession>A0A4R2HNK3</accession>
<dbReference type="Gene3D" id="1.10.1660.10">
    <property type="match status" value="1"/>
</dbReference>
<dbReference type="GO" id="GO:0003677">
    <property type="term" value="F:DNA binding"/>
    <property type="evidence" value="ECO:0007669"/>
    <property type="project" value="UniProtKB-KW"/>
</dbReference>
<evidence type="ECO:0000256" key="1">
    <source>
        <dbReference type="ARBA" id="ARBA00023015"/>
    </source>
</evidence>
<evidence type="ECO:0000259" key="5">
    <source>
        <dbReference type="PROSITE" id="PS50937"/>
    </source>
</evidence>
<keyword evidence="2 6" id="KW-0238">DNA-binding</keyword>
<comment type="caution">
    <text evidence="6">The sequence shown here is derived from an EMBL/GenBank/DDBJ whole genome shotgun (WGS) entry which is preliminary data.</text>
</comment>
<dbReference type="SUPFAM" id="SSF89082">
    <property type="entry name" value="Antibiotic binding domain of TipA-like multidrug resistance regulators"/>
    <property type="match status" value="1"/>
</dbReference>
<keyword evidence="7" id="KW-1185">Reference proteome</keyword>
<dbReference type="InterPro" id="IPR009061">
    <property type="entry name" value="DNA-bd_dom_put_sf"/>
</dbReference>
<dbReference type="InterPro" id="IPR047057">
    <property type="entry name" value="MerR_fam"/>
</dbReference>
<dbReference type="InterPro" id="IPR036244">
    <property type="entry name" value="TipA-like_antibiotic-bd"/>
</dbReference>
<dbReference type="AlphaFoldDB" id="A0A4R2HNK3"/>
<evidence type="ECO:0000256" key="2">
    <source>
        <dbReference type="ARBA" id="ARBA00023125"/>
    </source>
</evidence>
<dbReference type="Pfam" id="PF13411">
    <property type="entry name" value="MerR_1"/>
    <property type="match status" value="1"/>
</dbReference>
<dbReference type="RefSeq" id="WP_199238176.1">
    <property type="nucleotide sequence ID" value="NZ_SLWN01000004.1"/>
</dbReference>
<evidence type="ECO:0000313" key="7">
    <source>
        <dbReference type="Proteomes" id="UP000294508"/>
    </source>
</evidence>
<dbReference type="InterPro" id="IPR012925">
    <property type="entry name" value="TipAS_dom"/>
</dbReference>
<dbReference type="SUPFAM" id="SSF46955">
    <property type="entry name" value="Putative DNA-binding domain"/>
    <property type="match status" value="1"/>
</dbReference>
<keyword evidence="1" id="KW-0805">Transcription regulation</keyword>
<evidence type="ECO:0000313" key="6">
    <source>
        <dbReference type="EMBL" id="TCO32801.1"/>
    </source>
</evidence>
<dbReference type="EMBL" id="SLWN01000004">
    <property type="protein sequence ID" value="TCO32801.1"/>
    <property type="molecule type" value="Genomic_DNA"/>
</dbReference>
<dbReference type="SMART" id="SM00422">
    <property type="entry name" value="HTH_MERR"/>
    <property type="match status" value="1"/>
</dbReference>
<sequence length="265" mass="29732">MTPDSDGLTVGQAAALVGLSVRTLHHWDTVGLVRLTERTRAGYRVYTPDDIARIHRVLVYRELGLPLAEIGLLLDDPTVDAREHLRRQRAQLTDRISHLQTMVHAVDRMLAVSRSDMRLTPQEQVEIFGTDWQPEWVQEAEDRWGDTKQWTQYVERTGALTPDDWRQVAADTEALNADLAAAHRAGVVPGSDEASALAERHRESFSRYFDCTHAMHACLARTFVSEPGYTSYYDSLSPGLTGWLYAMIFANTSAHGVDPESATWG</sequence>
<dbReference type="InterPro" id="IPR000551">
    <property type="entry name" value="MerR-type_HTH_dom"/>
</dbReference>
<evidence type="ECO:0000256" key="3">
    <source>
        <dbReference type="ARBA" id="ARBA00023159"/>
    </source>
</evidence>
<protein>
    <submittedName>
        <fullName evidence="6">DNA-binding transcriptional MerR regulator</fullName>
    </submittedName>
</protein>
<dbReference type="PROSITE" id="PS50937">
    <property type="entry name" value="HTH_MERR_2"/>
    <property type="match status" value="1"/>
</dbReference>
<dbReference type="CDD" id="cd01106">
    <property type="entry name" value="HTH_TipAL-Mta"/>
    <property type="match status" value="1"/>
</dbReference>
<keyword evidence="3" id="KW-0010">Activator</keyword>
<reference evidence="6 7" key="1">
    <citation type="journal article" date="2015" name="Stand. Genomic Sci.">
        <title>Genomic Encyclopedia of Bacterial and Archaeal Type Strains, Phase III: the genomes of soil and plant-associated and newly described type strains.</title>
        <authorList>
            <person name="Whitman W.B."/>
            <person name="Woyke T."/>
            <person name="Klenk H.P."/>
            <person name="Zhou Y."/>
            <person name="Lilburn T.G."/>
            <person name="Beck B.J."/>
            <person name="De Vos P."/>
            <person name="Vandamme P."/>
            <person name="Eisen J.A."/>
            <person name="Garrity G."/>
            <person name="Hugenholtz P."/>
            <person name="Kyrpides N.C."/>
        </authorList>
    </citation>
    <scope>NUCLEOTIDE SEQUENCE [LARGE SCALE GENOMIC DNA]</scope>
    <source>
        <strain evidence="6 7">VKM Ac-2572</strain>
    </source>
</reference>
<organism evidence="6 7">
    <name type="scientific">Kribbella steppae</name>
    <dbReference type="NCBI Taxonomy" id="2512223"/>
    <lineage>
        <taxon>Bacteria</taxon>
        <taxon>Bacillati</taxon>
        <taxon>Actinomycetota</taxon>
        <taxon>Actinomycetes</taxon>
        <taxon>Propionibacteriales</taxon>
        <taxon>Kribbellaceae</taxon>
        <taxon>Kribbella</taxon>
    </lineage>
</organism>
<keyword evidence="4" id="KW-0804">Transcription</keyword>
<dbReference type="PROSITE" id="PS00552">
    <property type="entry name" value="HTH_MERR_1"/>
    <property type="match status" value="1"/>
</dbReference>